<dbReference type="Proteomes" id="UP000674179">
    <property type="component" value="Chromosome 23"/>
</dbReference>
<keyword evidence="2" id="KW-1185">Reference proteome</keyword>
<dbReference type="AlphaFoldDB" id="A0A836KUR5"/>
<protein>
    <submittedName>
        <fullName evidence="1">Uncharacterized protein</fullName>
    </submittedName>
</protein>
<dbReference type="KEGG" id="lenr:94172678"/>
<sequence length="72" mass="7859">MLPRRIGAGSVPPVTSREKRAVAAIANAQHERPPSAEVAFDVAHFTGTRLPTDLTSCGRQMEVRHQWPLSTP</sequence>
<dbReference type="EMBL" id="JAFHKP010000023">
    <property type="protein sequence ID" value="KAG5478898.1"/>
    <property type="molecule type" value="Genomic_DNA"/>
</dbReference>
<reference evidence="1 2" key="1">
    <citation type="submission" date="2021-02" db="EMBL/GenBank/DDBJ databases">
        <title>Leishmania (Mundinia) enrietti genome sequencing and assembly.</title>
        <authorList>
            <person name="Almutairi H."/>
            <person name="Gatherer D."/>
        </authorList>
    </citation>
    <scope>NUCLEOTIDE SEQUENCE [LARGE SCALE GENOMIC DNA]</scope>
    <source>
        <strain evidence="1">CUR178</strain>
    </source>
</reference>
<dbReference type="RefSeq" id="XP_067692956.1">
    <property type="nucleotide sequence ID" value="XM_067837168.1"/>
</dbReference>
<dbReference type="GeneID" id="94172678"/>
<comment type="caution">
    <text evidence="1">The sequence shown here is derived from an EMBL/GenBank/DDBJ whole genome shotgun (WGS) entry which is preliminary data.</text>
</comment>
<organism evidence="1 2">
    <name type="scientific">Leishmania enriettii</name>
    <dbReference type="NCBI Taxonomy" id="5663"/>
    <lineage>
        <taxon>Eukaryota</taxon>
        <taxon>Discoba</taxon>
        <taxon>Euglenozoa</taxon>
        <taxon>Kinetoplastea</taxon>
        <taxon>Metakinetoplastina</taxon>
        <taxon>Trypanosomatida</taxon>
        <taxon>Trypanosomatidae</taxon>
        <taxon>Leishmaniinae</taxon>
        <taxon>Leishmania</taxon>
    </lineage>
</organism>
<evidence type="ECO:0000313" key="1">
    <source>
        <dbReference type="EMBL" id="KAG5478898.1"/>
    </source>
</evidence>
<evidence type="ECO:0000313" key="2">
    <source>
        <dbReference type="Proteomes" id="UP000674179"/>
    </source>
</evidence>
<proteinExistence type="predicted"/>
<gene>
    <name evidence="1" type="ORF">CUR178_05479</name>
</gene>
<name>A0A836KUR5_LEIEN</name>
<accession>A0A836KUR5</accession>